<dbReference type="Proteomes" id="UP001548713">
    <property type="component" value="Unassembled WGS sequence"/>
</dbReference>
<accession>A0ABV2CYD2</accession>
<dbReference type="RefSeq" id="WP_353982564.1">
    <property type="nucleotide sequence ID" value="NZ_JBEWLY010000004.1"/>
</dbReference>
<feature type="region of interest" description="Disordered" evidence="1">
    <location>
        <begin position="1"/>
        <end position="22"/>
    </location>
</feature>
<reference evidence="2 3" key="1">
    <citation type="submission" date="2024-07" db="EMBL/GenBank/DDBJ databases">
        <title>Novosphingobium kalidii RD2P27.</title>
        <authorList>
            <person name="Sun J.-Q."/>
        </authorList>
    </citation>
    <scope>NUCLEOTIDE SEQUENCE [LARGE SCALE GENOMIC DNA]</scope>
    <source>
        <strain evidence="2 3">RD2P27</strain>
    </source>
</reference>
<keyword evidence="3" id="KW-1185">Reference proteome</keyword>
<evidence type="ECO:0000313" key="2">
    <source>
        <dbReference type="EMBL" id="MET1754164.1"/>
    </source>
</evidence>
<protein>
    <submittedName>
        <fullName evidence="2">Uncharacterized protein</fullName>
    </submittedName>
</protein>
<dbReference type="EMBL" id="JBEWLY010000004">
    <property type="protein sequence ID" value="MET1754164.1"/>
    <property type="molecule type" value="Genomic_DNA"/>
</dbReference>
<organism evidence="2 3">
    <name type="scientific">Novosphingobium kalidii</name>
    <dbReference type="NCBI Taxonomy" id="3230299"/>
    <lineage>
        <taxon>Bacteria</taxon>
        <taxon>Pseudomonadati</taxon>
        <taxon>Pseudomonadota</taxon>
        <taxon>Alphaproteobacteria</taxon>
        <taxon>Sphingomonadales</taxon>
        <taxon>Sphingomonadaceae</taxon>
        <taxon>Novosphingobium</taxon>
    </lineage>
</organism>
<comment type="caution">
    <text evidence="2">The sequence shown here is derived from an EMBL/GenBank/DDBJ whole genome shotgun (WGS) entry which is preliminary data.</text>
</comment>
<feature type="compositionally biased region" description="Polar residues" evidence="1">
    <location>
        <begin position="1"/>
        <end position="10"/>
    </location>
</feature>
<name>A0ABV2CYD2_9SPHN</name>
<evidence type="ECO:0000256" key="1">
    <source>
        <dbReference type="SAM" id="MobiDB-lite"/>
    </source>
</evidence>
<sequence>MRWSITANSDSHGHHSAGGADFWPGEYSKTWAYASPNGDDILDGLRKGRIFVATGGLIDRLDVTAALASTPAMGDLM</sequence>
<evidence type="ECO:0000313" key="3">
    <source>
        <dbReference type="Proteomes" id="UP001548713"/>
    </source>
</evidence>
<gene>
    <name evidence="2" type="ORF">ABVV53_01590</name>
</gene>
<proteinExistence type="predicted"/>